<gene>
    <name evidence="4" type="ORF">SOO65_10650</name>
</gene>
<dbReference type="GO" id="GO:0140643">
    <property type="term" value="F:hydroxymethylglutaryl-CoA reductase (NADH) activity"/>
    <property type="evidence" value="ECO:0007669"/>
    <property type="project" value="UniProtKB-EC"/>
</dbReference>
<dbReference type="InterPro" id="IPR009023">
    <property type="entry name" value="HMG_CoA_Rdtase_NAD(P)-bd_sf"/>
</dbReference>
<comment type="similarity">
    <text evidence="1 3">Belongs to the HMG-CoA reductase family.</text>
</comment>
<dbReference type="InterPro" id="IPR002202">
    <property type="entry name" value="HMG_CoA_Rdtase"/>
</dbReference>
<protein>
    <recommendedName>
        <fullName evidence="3">3-hydroxy-3-methylglutaryl coenzyme A reductase</fullName>
        <shortName evidence="3">HMG-CoA reductase</shortName>
        <ecNumber evidence="3">1.1.1.88</ecNumber>
    </recommendedName>
</protein>
<dbReference type="PROSITE" id="PS50065">
    <property type="entry name" value="HMG_COA_REDUCTASE_4"/>
    <property type="match status" value="1"/>
</dbReference>
<dbReference type="Proteomes" id="UP001324634">
    <property type="component" value="Chromosome"/>
</dbReference>
<sequence length="439" mass="48510">MKTVSGFSKMSKEQKIEWLSEQLQGDSSALVKNLNLYWHQDQEVQKRFDEFSENTLTNYDLPFGLSPNFLINGKVYSVPMVIEESSVVAAASLGAKFWLDRGGFHAKVISTRKVGQVHFQWQGEKSKLVNFFEEARIRLLSSVESITANMEKRGGGIVGLSLVDMTDKIENYYQIKVECETCNAMGANFINSILEEMAQVFKREVMMDSRFENTEKEVHIIMCILSNYTPDCVVECSVECPIDELGTVNGLSAREFAEKFATAVRIAEVDPNRAVTHNKGIMNGIDAVVLATGNDFRAIEACAHAYAARDGQYRSLSTVSLAGDKFKFSIRIPLAVGTVGGLTSLHPLAKTSLAILENPTAPELMQVMAAVGLAQNFGAVRSLVTTGIQKGHMKLHLLNILNQLGATPEQIEEGKTHFSDKVVSFTAVRNFLTQSVHTH</sequence>
<dbReference type="KEGG" id="psti:SOO65_10650"/>
<dbReference type="EC" id="1.1.1.88" evidence="3"/>
<accession>A0AAX4HIR6</accession>
<dbReference type="RefSeq" id="WP_321389320.1">
    <property type="nucleotide sequence ID" value="NZ_CP139487.1"/>
</dbReference>
<keyword evidence="3" id="KW-0520">NAD</keyword>
<dbReference type="InterPro" id="IPR009029">
    <property type="entry name" value="HMG_CoA_Rdtase_sub-bd_dom_sf"/>
</dbReference>
<dbReference type="PANTHER" id="PTHR10572:SF24">
    <property type="entry name" value="3-HYDROXY-3-METHYLGLUTARYL-COENZYME A REDUCTASE"/>
    <property type="match status" value="1"/>
</dbReference>
<evidence type="ECO:0000256" key="2">
    <source>
        <dbReference type="ARBA" id="ARBA00023002"/>
    </source>
</evidence>
<reference evidence="4 5" key="1">
    <citation type="submission" date="2023-11" db="EMBL/GenBank/DDBJ databases">
        <title>Peredibacter starrii A3.12.</title>
        <authorList>
            <person name="Mitchell R.J."/>
        </authorList>
    </citation>
    <scope>NUCLEOTIDE SEQUENCE [LARGE SCALE GENOMIC DNA]</scope>
    <source>
        <strain evidence="4 5">A3.12</strain>
    </source>
</reference>
<dbReference type="InterPro" id="IPR023074">
    <property type="entry name" value="HMG_CoA_Rdtase_cat_sf"/>
</dbReference>
<dbReference type="Gene3D" id="3.90.770.10">
    <property type="entry name" value="3-hydroxy-3-methylglutaryl-coenzyme A Reductase, Chain A, domain 2"/>
    <property type="match status" value="2"/>
</dbReference>
<keyword evidence="5" id="KW-1185">Reference proteome</keyword>
<dbReference type="GO" id="GO:0004420">
    <property type="term" value="F:hydroxymethylglutaryl-CoA reductase (NADPH) activity"/>
    <property type="evidence" value="ECO:0007669"/>
    <property type="project" value="InterPro"/>
</dbReference>
<dbReference type="EMBL" id="CP139487">
    <property type="protein sequence ID" value="WPU63143.1"/>
    <property type="molecule type" value="Genomic_DNA"/>
</dbReference>
<dbReference type="GO" id="GO:0015936">
    <property type="term" value="P:coenzyme A metabolic process"/>
    <property type="evidence" value="ECO:0007669"/>
    <property type="project" value="InterPro"/>
</dbReference>
<dbReference type="Gene3D" id="1.10.8.660">
    <property type="match status" value="1"/>
</dbReference>
<comment type="catalytic activity">
    <reaction evidence="3">
        <text>(R)-mevalonate + 2 NAD(+) + CoA = (3S)-3-hydroxy-3-methylglutaryl-CoA + 2 NADH + 2 H(+)</text>
        <dbReference type="Rhea" id="RHEA:14833"/>
        <dbReference type="ChEBI" id="CHEBI:15378"/>
        <dbReference type="ChEBI" id="CHEBI:36464"/>
        <dbReference type="ChEBI" id="CHEBI:43074"/>
        <dbReference type="ChEBI" id="CHEBI:57287"/>
        <dbReference type="ChEBI" id="CHEBI:57540"/>
        <dbReference type="ChEBI" id="CHEBI:57945"/>
        <dbReference type="EC" id="1.1.1.88"/>
    </reaction>
</comment>
<dbReference type="PRINTS" id="PR00071">
    <property type="entry name" value="HMGCOARDTASE"/>
</dbReference>
<evidence type="ECO:0000256" key="1">
    <source>
        <dbReference type="ARBA" id="ARBA00007661"/>
    </source>
</evidence>
<dbReference type="NCBIfam" id="TIGR00532">
    <property type="entry name" value="HMG_CoA_R_NAD"/>
    <property type="match status" value="1"/>
</dbReference>
<evidence type="ECO:0000256" key="3">
    <source>
        <dbReference type="RuleBase" id="RU361219"/>
    </source>
</evidence>
<organism evidence="4 5">
    <name type="scientific">Peredibacter starrii</name>
    <dbReference type="NCBI Taxonomy" id="28202"/>
    <lineage>
        <taxon>Bacteria</taxon>
        <taxon>Pseudomonadati</taxon>
        <taxon>Bdellovibrionota</taxon>
        <taxon>Bacteriovoracia</taxon>
        <taxon>Bacteriovoracales</taxon>
        <taxon>Bacteriovoracaceae</taxon>
        <taxon>Peredibacter</taxon>
    </lineage>
</organism>
<name>A0AAX4HIR6_9BACT</name>
<dbReference type="Pfam" id="PF00368">
    <property type="entry name" value="HMG-CoA_red"/>
    <property type="match status" value="1"/>
</dbReference>
<proteinExistence type="inferred from homology"/>
<dbReference type="AlphaFoldDB" id="A0AAX4HIR6"/>
<dbReference type="InterPro" id="IPR004553">
    <property type="entry name" value="HMG_CoA_Rdtase_bac-typ"/>
</dbReference>
<comment type="pathway">
    <text evidence="3">Metabolic intermediate metabolism; (R)-mevalonate degradation; (S)-3-hydroxy-3-methylglutaryl-CoA from (R)-mevalonate: step 1/1.</text>
</comment>
<evidence type="ECO:0000313" key="4">
    <source>
        <dbReference type="EMBL" id="WPU63143.1"/>
    </source>
</evidence>
<dbReference type="CDD" id="cd00644">
    <property type="entry name" value="HMG-CoA_reductase_classII"/>
    <property type="match status" value="1"/>
</dbReference>
<evidence type="ECO:0000313" key="5">
    <source>
        <dbReference type="Proteomes" id="UP001324634"/>
    </source>
</evidence>
<dbReference type="SUPFAM" id="SSF56542">
    <property type="entry name" value="Substrate-binding domain of HMG-CoA reductase"/>
    <property type="match status" value="1"/>
</dbReference>
<dbReference type="SUPFAM" id="SSF55035">
    <property type="entry name" value="NAD-binding domain of HMG-CoA reductase"/>
    <property type="match status" value="1"/>
</dbReference>
<keyword evidence="2 3" id="KW-0560">Oxidoreductase</keyword>
<dbReference type="PANTHER" id="PTHR10572">
    <property type="entry name" value="3-HYDROXY-3-METHYLGLUTARYL-COENZYME A REDUCTASE"/>
    <property type="match status" value="1"/>
</dbReference>